<proteinExistence type="predicted"/>
<evidence type="ECO:0000313" key="2">
    <source>
        <dbReference type="Proteomes" id="UP000291101"/>
    </source>
</evidence>
<sequence>MGDTELVYRLPLTQVTIAGTVTAVTNKLISLEPVISRSASVAIEVTADPARTWSLTIPKPDGAKTTADVTLHADGRLVTADSAVDDQTADKLQSLIRIGAFAAYTLGPVALGLVAPAAAPAAALAALAVSGRLGITRTAPAIGHSPTPEELGVHADYVKGHPTDARLLADLRWGEALLQRAIADRALAVVHEPVPSADALRALERSLGIVRSRLAETETKYLRWLNGPATAHTLATVYRRLRLSQLPTEAGLLSVVAVAPGQNQPGWWKVLDQLRVIVSCDFLDTDPAKDANDETIGIPDDFNKEHLVYRRSRLALLTTWAAEPGELKGTFKLTQMSRVQKAVLVRGTESTVPLRPSRQGIFGGEKPDGDSKTTVAFDDEGFLKNVKVERTDASGERAAALASIPAELKSGMETAKALLPPSDGAAALARKKSELDMLEMQKKIDDLKTPGVPDPLSALRADVDRAELEVRQLQAELIVSSATQQLIHIRIVDQETLPSGEM</sequence>
<comment type="caution">
    <text evidence="1">The sequence shown here is derived from an EMBL/GenBank/DDBJ whole genome shotgun (WGS) entry which is preliminary data.</text>
</comment>
<name>A0A4Q2T4L1_9ACTN</name>
<dbReference type="RefSeq" id="WP_129424822.1">
    <property type="nucleotide sequence ID" value="NZ_SDWV01000003.1"/>
</dbReference>
<dbReference type="EMBL" id="SDWV01000003">
    <property type="protein sequence ID" value="RYC13716.1"/>
    <property type="molecule type" value="Genomic_DNA"/>
</dbReference>
<protein>
    <submittedName>
        <fullName evidence="1">Uncharacterized protein</fullName>
    </submittedName>
</protein>
<organism evidence="1 2">
    <name type="scientific">Nocardioides zhouii</name>
    <dbReference type="NCBI Taxonomy" id="1168729"/>
    <lineage>
        <taxon>Bacteria</taxon>
        <taxon>Bacillati</taxon>
        <taxon>Actinomycetota</taxon>
        <taxon>Actinomycetes</taxon>
        <taxon>Propionibacteriales</taxon>
        <taxon>Nocardioidaceae</taxon>
        <taxon>Nocardioides</taxon>
    </lineage>
</organism>
<accession>A0A4Q2T4L1</accession>
<dbReference type="AlphaFoldDB" id="A0A4Q2T4L1"/>
<gene>
    <name evidence="1" type="ORF">EUA94_03685</name>
</gene>
<keyword evidence="2" id="KW-1185">Reference proteome</keyword>
<evidence type="ECO:0000313" key="1">
    <source>
        <dbReference type="EMBL" id="RYC13716.1"/>
    </source>
</evidence>
<reference evidence="1 2" key="1">
    <citation type="submission" date="2019-01" db="EMBL/GenBank/DDBJ databases">
        <title>Novel species of Nocardioides.</title>
        <authorList>
            <person name="Liu Q."/>
            <person name="X Y.-H."/>
        </authorList>
    </citation>
    <scope>NUCLEOTIDE SEQUENCE [LARGE SCALE GENOMIC DNA]</scope>
    <source>
        <strain evidence="1 2">HLT2-9</strain>
    </source>
</reference>
<dbReference type="Proteomes" id="UP000291101">
    <property type="component" value="Unassembled WGS sequence"/>
</dbReference>